<evidence type="ECO:0000259" key="1">
    <source>
        <dbReference type="Pfam" id="PF10263"/>
    </source>
</evidence>
<evidence type="ECO:0000313" key="3">
    <source>
        <dbReference type="Proteomes" id="UP001324427"/>
    </source>
</evidence>
<dbReference type="Proteomes" id="UP001324427">
    <property type="component" value="Unassembled WGS sequence"/>
</dbReference>
<comment type="caution">
    <text evidence="2">The sequence shown here is derived from an EMBL/GenBank/DDBJ whole genome shotgun (WGS) entry which is preliminary data.</text>
</comment>
<accession>A0AAV9JP55</accession>
<gene>
    <name evidence="2" type="ORF">LTR36_001006</name>
</gene>
<organism evidence="2 3">
    <name type="scientific">Oleoguttula mirabilis</name>
    <dbReference type="NCBI Taxonomy" id="1507867"/>
    <lineage>
        <taxon>Eukaryota</taxon>
        <taxon>Fungi</taxon>
        <taxon>Dikarya</taxon>
        <taxon>Ascomycota</taxon>
        <taxon>Pezizomycotina</taxon>
        <taxon>Dothideomycetes</taxon>
        <taxon>Dothideomycetidae</taxon>
        <taxon>Mycosphaerellales</taxon>
        <taxon>Teratosphaeriaceae</taxon>
        <taxon>Oleoguttula</taxon>
    </lineage>
</organism>
<dbReference type="GO" id="GO:0006950">
    <property type="term" value="P:response to stress"/>
    <property type="evidence" value="ECO:0007669"/>
    <property type="project" value="UniProtKB-ARBA"/>
</dbReference>
<dbReference type="Pfam" id="PF10263">
    <property type="entry name" value="SprT-like"/>
    <property type="match status" value="1"/>
</dbReference>
<sequence length="229" mass="26525">MRDPLVELHNFGRDPYQVQPTSPRQWIARIGSGTQYPGVTSEQLSILQDRRYLPSGRHDYPRPNELVSSNEAYQSLRDFLSNSATDSEDRAHDRLENAWNMNHATPDLFIKIFNDLNELLFDNQLYNRVFLTWEDLPDELLGRTGSRSDCTCCPADRIQIQLDRAMFYEESKSKIWGTLVHEMLHAYMFVVTDHESAHGRDFERACRALGAALGFRGLRGDDIFHEEDD</sequence>
<dbReference type="AlphaFoldDB" id="A0AAV9JP55"/>
<evidence type="ECO:0000313" key="2">
    <source>
        <dbReference type="EMBL" id="KAK4547350.1"/>
    </source>
</evidence>
<dbReference type="InterPro" id="IPR006640">
    <property type="entry name" value="SprT-like_domain"/>
</dbReference>
<feature type="domain" description="SprT-like" evidence="1">
    <location>
        <begin position="111"/>
        <end position="212"/>
    </location>
</feature>
<keyword evidence="3" id="KW-1185">Reference proteome</keyword>
<reference evidence="2 3" key="1">
    <citation type="submission" date="2021-11" db="EMBL/GenBank/DDBJ databases">
        <title>Black yeast isolated from Biological Soil Crust.</title>
        <authorList>
            <person name="Kurbessoian T."/>
        </authorList>
    </citation>
    <scope>NUCLEOTIDE SEQUENCE [LARGE SCALE GENOMIC DNA]</scope>
    <source>
        <strain evidence="2 3">CCFEE 5522</strain>
    </source>
</reference>
<dbReference type="EMBL" id="JAVFHQ010000011">
    <property type="protein sequence ID" value="KAK4547350.1"/>
    <property type="molecule type" value="Genomic_DNA"/>
</dbReference>
<name>A0AAV9JP55_9PEZI</name>
<proteinExistence type="predicted"/>
<protein>
    <recommendedName>
        <fullName evidence="1">SprT-like domain-containing protein</fullName>
    </recommendedName>
</protein>